<dbReference type="SUPFAM" id="SSF47216">
    <property type="entry name" value="Proteasome activator"/>
    <property type="match status" value="1"/>
</dbReference>
<dbReference type="AlphaFoldDB" id="A0A914C0W9"/>
<dbReference type="WBParaSite" id="ACRNAN_Path_1469.g5746.t1">
    <property type="protein sequence ID" value="ACRNAN_Path_1469.g5746.t1"/>
    <property type="gene ID" value="ACRNAN_Path_1469.g5746"/>
</dbReference>
<dbReference type="Gene3D" id="1.20.120.180">
    <property type="entry name" value="Proteasome activator pa28, C-terminal domain"/>
    <property type="match status" value="1"/>
</dbReference>
<evidence type="ECO:0000259" key="1">
    <source>
        <dbReference type="Pfam" id="PF02252"/>
    </source>
</evidence>
<sequence length="88" mass="10626">MNKEKVDLLEKDTKKLSEMVLMYKKLLEKAYKEAIHELDMKEFLNMRTYMCGMRDDVNILHGLIMQNIEKIEQPRDESEPAYIRTRCR</sequence>
<dbReference type="InterPro" id="IPR036997">
    <property type="entry name" value="PA28_C_sf"/>
</dbReference>
<dbReference type="Pfam" id="PF02252">
    <property type="entry name" value="PA28_C"/>
    <property type="match status" value="1"/>
</dbReference>
<dbReference type="Proteomes" id="UP000887540">
    <property type="component" value="Unplaced"/>
</dbReference>
<accession>A0A914C0W9</accession>
<name>A0A914C0W9_9BILA</name>
<dbReference type="InterPro" id="IPR003186">
    <property type="entry name" value="PA28_C"/>
</dbReference>
<reference evidence="3" key="1">
    <citation type="submission" date="2022-11" db="UniProtKB">
        <authorList>
            <consortium name="WormBaseParasite"/>
        </authorList>
    </citation>
    <scope>IDENTIFICATION</scope>
</reference>
<evidence type="ECO:0000313" key="3">
    <source>
        <dbReference type="WBParaSite" id="ACRNAN_Path_1469.g5746.t1"/>
    </source>
</evidence>
<protein>
    <submittedName>
        <fullName evidence="3">Proteasome activator PA28 C-terminal domain-containing protein</fullName>
    </submittedName>
</protein>
<keyword evidence="2" id="KW-1185">Reference proteome</keyword>
<feature type="domain" description="Proteasome activator PA28 C-terminal" evidence="1">
    <location>
        <begin position="22"/>
        <end position="79"/>
    </location>
</feature>
<evidence type="ECO:0000313" key="2">
    <source>
        <dbReference type="Proteomes" id="UP000887540"/>
    </source>
</evidence>
<organism evidence="2 3">
    <name type="scientific">Acrobeloides nanus</name>
    <dbReference type="NCBI Taxonomy" id="290746"/>
    <lineage>
        <taxon>Eukaryota</taxon>
        <taxon>Metazoa</taxon>
        <taxon>Ecdysozoa</taxon>
        <taxon>Nematoda</taxon>
        <taxon>Chromadorea</taxon>
        <taxon>Rhabditida</taxon>
        <taxon>Tylenchina</taxon>
        <taxon>Cephalobomorpha</taxon>
        <taxon>Cephaloboidea</taxon>
        <taxon>Cephalobidae</taxon>
        <taxon>Acrobeloides</taxon>
    </lineage>
</organism>
<dbReference type="GO" id="GO:0008537">
    <property type="term" value="C:proteasome activator complex"/>
    <property type="evidence" value="ECO:0007669"/>
    <property type="project" value="InterPro"/>
</dbReference>
<proteinExistence type="predicted"/>
<dbReference type="InterPro" id="IPR036252">
    <property type="entry name" value="Proteasome_activ_sf"/>
</dbReference>